<name>A0A916UAU0_9HYPH</name>
<dbReference type="Gene3D" id="1.10.10.10">
    <property type="entry name" value="Winged helix-like DNA-binding domain superfamily/Winged helix DNA-binding domain"/>
    <property type="match status" value="1"/>
</dbReference>
<dbReference type="FunFam" id="1.10.10.10:FF:000056">
    <property type="entry name" value="IclR family transcriptional regulator"/>
    <property type="match status" value="1"/>
</dbReference>
<dbReference type="Proteomes" id="UP000637002">
    <property type="component" value="Unassembled WGS sequence"/>
</dbReference>
<evidence type="ECO:0000256" key="2">
    <source>
        <dbReference type="ARBA" id="ARBA00023125"/>
    </source>
</evidence>
<dbReference type="InterPro" id="IPR036390">
    <property type="entry name" value="WH_DNA-bd_sf"/>
</dbReference>
<proteinExistence type="predicted"/>
<evidence type="ECO:0000256" key="3">
    <source>
        <dbReference type="ARBA" id="ARBA00023163"/>
    </source>
</evidence>
<dbReference type="EMBL" id="BMGG01000004">
    <property type="protein sequence ID" value="GGC64933.1"/>
    <property type="molecule type" value="Genomic_DNA"/>
</dbReference>
<dbReference type="InterPro" id="IPR029016">
    <property type="entry name" value="GAF-like_dom_sf"/>
</dbReference>
<keyword evidence="7" id="KW-1185">Reference proteome</keyword>
<dbReference type="InterPro" id="IPR050707">
    <property type="entry name" value="HTH_MetabolicPath_Reg"/>
</dbReference>
<feature type="domain" description="HTH iclR-type" evidence="4">
    <location>
        <begin position="23"/>
        <end position="85"/>
    </location>
</feature>
<dbReference type="PANTHER" id="PTHR30136:SF8">
    <property type="entry name" value="TRANSCRIPTIONAL REGULATORY PROTEIN"/>
    <property type="match status" value="1"/>
</dbReference>
<gene>
    <name evidence="6" type="ORF">GCM10010994_24410</name>
</gene>
<dbReference type="GO" id="GO:0003677">
    <property type="term" value="F:DNA binding"/>
    <property type="evidence" value="ECO:0007669"/>
    <property type="project" value="UniProtKB-KW"/>
</dbReference>
<dbReference type="AlphaFoldDB" id="A0A916UAU0"/>
<evidence type="ECO:0000313" key="7">
    <source>
        <dbReference type="Proteomes" id="UP000637002"/>
    </source>
</evidence>
<comment type="caution">
    <text evidence="6">The sequence shown here is derived from an EMBL/GenBank/DDBJ whole genome shotgun (WGS) entry which is preliminary data.</text>
</comment>
<dbReference type="PANTHER" id="PTHR30136">
    <property type="entry name" value="HELIX-TURN-HELIX TRANSCRIPTIONAL REGULATOR, ICLR FAMILY"/>
    <property type="match status" value="1"/>
</dbReference>
<feature type="domain" description="IclR-ED" evidence="5">
    <location>
        <begin position="86"/>
        <end position="273"/>
    </location>
</feature>
<dbReference type="InterPro" id="IPR005471">
    <property type="entry name" value="Tscrpt_reg_IclR_N"/>
</dbReference>
<keyword evidence="2" id="KW-0238">DNA-binding</keyword>
<dbReference type="Gene3D" id="3.30.450.40">
    <property type="match status" value="1"/>
</dbReference>
<dbReference type="GO" id="GO:0003700">
    <property type="term" value="F:DNA-binding transcription factor activity"/>
    <property type="evidence" value="ECO:0007669"/>
    <property type="project" value="TreeGrafter"/>
</dbReference>
<evidence type="ECO:0000259" key="5">
    <source>
        <dbReference type="PROSITE" id="PS51078"/>
    </source>
</evidence>
<dbReference type="GO" id="GO:0045892">
    <property type="term" value="P:negative regulation of DNA-templated transcription"/>
    <property type="evidence" value="ECO:0007669"/>
    <property type="project" value="TreeGrafter"/>
</dbReference>
<keyword evidence="3" id="KW-0804">Transcription</keyword>
<dbReference type="SUPFAM" id="SSF46785">
    <property type="entry name" value="Winged helix' DNA-binding domain"/>
    <property type="match status" value="1"/>
</dbReference>
<keyword evidence="1" id="KW-0805">Transcription regulation</keyword>
<evidence type="ECO:0000256" key="1">
    <source>
        <dbReference type="ARBA" id="ARBA00023015"/>
    </source>
</evidence>
<dbReference type="InterPro" id="IPR014757">
    <property type="entry name" value="Tscrpt_reg_IclR_C"/>
</dbReference>
<organism evidence="6 7">
    <name type="scientific">Chelatococcus reniformis</name>
    <dbReference type="NCBI Taxonomy" id="1494448"/>
    <lineage>
        <taxon>Bacteria</taxon>
        <taxon>Pseudomonadati</taxon>
        <taxon>Pseudomonadota</taxon>
        <taxon>Alphaproteobacteria</taxon>
        <taxon>Hyphomicrobiales</taxon>
        <taxon>Chelatococcaceae</taxon>
        <taxon>Chelatococcus</taxon>
    </lineage>
</organism>
<dbReference type="Pfam" id="PF01614">
    <property type="entry name" value="IclR_C"/>
    <property type="match status" value="1"/>
</dbReference>
<dbReference type="RefSeq" id="WP_188609440.1">
    <property type="nucleotide sequence ID" value="NZ_BMGG01000004.1"/>
</dbReference>
<dbReference type="InterPro" id="IPR036388">
    <property type="entry name" value="WH-like_DNA-bd_sf"/>
</dbReference>
<protein>
    <submittedName>
        <fullName evidence="6">IclR family transcriptional regulator</fullName>
    </submittedName>
</protein>
<sequence>MSSAVADVVPVRNAAGPAAKGGVNSVEVAGDLLRALSETTGPARLADLARAAGLPSAKAHRYLVSLVRAGLVEQDPATSRYDFGPLALRAGVVALGRSDVLKRAERTLNAIVEATGETAAAAVWGSHGPTLVRLVEARHELASTVPLGHVCALTFSAAGLVYCAFGEAERLAPLIGRELAQSRSVGRRGAPTSRTELERLTDAIRAQGFATVAAEGDGGLAAVSAPVFDAAGRMRLALTVFARVGRLDVSPQGPVAALMTGAVRSLGADLHGR</sequence>
<evidence type="ECO:0000313" key="6">
    <source>
        <dbReference type="EMBL" id="GGC64933.1"/>
    </source>
</evidence>
<dbReference type="SMART" id="SM00346">
    <property type="entry name" value="HTH_ICLR"/>
    <property type="match status" value="1"/>
</dbReference>
<accession>A0A916UAU0</accession>
<reference evidence="6" key="1">
    <citation type="journal article" date="2014" name="Int. J. Syst. Evol. Microbiol.">
        <title>Complete genome sequence of Corynebacterium casei LMG S-19264T (=DSM 44701T), isolated from a smear-ripened cheese.</title>
        <authorList>
            <consortium name="US DOE Joint Genome Institute (JGI-PGF)"/>
            <person name="Walter F."/>
            <person name="Albersmeier A."/>
            <person name="Kalinowski J."/>
            <person name="Ruckert C."/>
        </authorList>
    </citation>
    <scope>NUCLEOTIDE SEQUENCE</scope>
    <source>
        <strain evidence="6">CGMCC 1.12919</strain>
    </source>
</reference>
<dbReference type="SUPFAM" id="SSF55781">
    <property type="entry name" value="GAF domain-like"/>
    <property type="match status" value="1"/>
</dbReference>
<dbReference type="PROSITE" id="PS51077">
    <property type="entry name" value="HTH_ICLR"/>
    <property type="match status" value="1"/>
</dbReference>
<dbReference type="Pfam" id="PF09339">
    <property type="entry name" value="HTH_IclR"/>
    <property type="match status" value="1"/>
</dbReference>
<evidence type="ECO:0000259" key="4">
    <source>
        <dbReference type="PROSITE" id="PS51077"/>
    </source>
</evidence>
<dbReference type="PROSITE" id="PS51078">
    <property type="entry name" value="ICLR_ED"/>
    <property type="match status" value="1"/>
</dbReference>
<reference evidence="6" key="2">
    <citation type="submission" date="2020-09" db="EMBL/GenBank/DDBJ databases">
        <authorList>
            <person name="Sun Q."/>
            <person name="Zhou Y."/>
        </authorList>
    </citation>
    <scope>NUCLEOTIDE SEQUENCE</scope>
    <source>
        <strain evidence="6">CGMCC 1.12919</strain>
    </source>
</reference>